<evidence type="ECO:0000313" key="1">
    <source>
        <dbReference type="EMBL" id="RKG55599.1"/>
    </source>
</evidence>
<evidence type="ECO:0000313" key="2">
    <source>
        <dbReference type="Proteomes" id="UP000281084"/>
    </source>
</evidence>
<reference evidence="1 2" key="1">
    <citation type="submission" date="2018-09" db="EMBL/GenBank/DDBJ databases">
        <title>The draft genome of Acinetobacter spp. strains.</title>
        <authorList>
            <person name="Qin J."/>
            <person name="Feng Y."/>
            <person name="Zong Z."/>
        </authorList>
    </citation>
    <scope>NUCLEOTIDE SEQUENCE [LARGE SCALE GENOMIC DNA]</scope>
    <source>
        <strain evidence="1 2">WCHAc060002</strain>
    </source>
</reference>
<dbReference type="EMBL" id="RAXZ01000001">
    <property type="protein sequence ID" value="RKG55599.1"/>
    <property type="molecule type" value="Genomic_DNA"/>
</dbReference>
<dbReference type="AlphaFoldDB" id="A0A3A8GAG8"/>
<name>A0A3A8GAG8_9GAMM</name>
<gene>
    <name evidence="1" type="ORF">D7V64_00370</name>
</gene>
<organism evidence="1 2">
    <name type="scientific">Acinetobacter cumulans</name>
    <dbReference type="NCBI Taxonomy" id="2136182"/>
    <lineage>
        <taxon>Bacteria</taxon>
        <taxon>Pseudomonadati</taxon>
        <taxon>Pseudomonadota</taxon>
        <taxon>Gammaproteobacteria</taxon>
        <taxon>Moraxellales</taxon>
        <taxon>Moraxellaceae</taxon>
        <taxon>Acinetobacter</taxon>
    </lineage>
</organism>
<proteinExistence type="predicted"/>
<protein>
    <submittedName>
        <fullName evidence="1">Uncharacterized protein</fullName>
    </submittedName>
</protein>
<dbReference type="Proteomes" id="UP000281084">
    <property type="component" value="Unassembled WGS sequence"/>
</dbReference>
<sequence>MPLLTLQPMLDFCRDQQPQLNSELEQAYTGAKVKVLKAAKEGAISVLNLNHDEELLKEEELNSPVDADVKQQFQEALEMMSRSLQQVDSATYCPVLIQRLNHFDQHAFQQSVEMKFKQISEQAKAQKKVIQSE</sequence>
<accession>A0A3A8GAG8</accession>
<comment type="caution">
    <text evidence="1">The sequence shown here is derived from an EMBL/GenBank/DDBJ whole genome shotgun (WGS) entry which is preliminary data.</text>
</comment>